<evidence type="ECO:0000313" key="1">
    <source>
        <dbReference type="EMBL" id="CAD6025055.1"/>
    </source>
</evidence>
<dbReference type="EMBL" id="LR883002">
    <property type="protein sequence ID" value="CAD6025055.1"/>
    <property type="molecule type" value="Genomic_DNA"/>
</dbReference>
<organism evidence="1">
    <name type="scientific">Escherichia coli</name>
    <dbReference type="NCBI Taxonomy" id="562"/>
    <lineage>
        <taxon>Bacteria</taxon>
        <taxon>Pseudomonadati</taxon>
        <taxon>Pseudomonadota</taxon>
        <taxon>Gammaproteobacteria</taxon>
        <taxon>Enterobacterales</taxon>
        <taxon>Enterobacteriaceae</taxon>
        <taxon>Escherichia</taxon>
    </lineage>
</organism>
<reference evidence="1" key="2">
    <citation type="submission" date="2020-09" db="EMBL/GenBank/DDBJ databases">
        <authorList>
            <person name="Page A."/>
            <person name="Bastkowski S."/>
        </authorList>
    </citation>
    <scope>NUCLEOTIDE SEQUENCE [LARGE SCALE GENOMIC DNA]</scope>
    <source>
        <strain evidence="1">L6_E562_ETEC</strain>
        <plasmid evidence="1">3</plasmid>
    </source>
</reference>
<geneLocation type="plasmid" evidence="1">
    <name>3</name>
</geneLocation>
<protein>
    <submittedName>
        <fullName evidence="1">Uncharacterized protein</fullName>
    </submittedName>
</protein>
<evidence type="ECO:0000313" key="2">
    <source>
        <dbReference type="EMBL" id="VUD38945.1"/>
    </source>
</evidence>
<accession>A0A234FGJ5</accession>
<name>A0A234FGJ5_ECOLX</name>
<dbReference type="EMBL" id="LR595881">
    <property type="protein sequence ID" value="VUD38945.1"/>
    <property type="molecule type" value="Genomic_DNA"/>
</dbReference>
<proteinExistence type="predicted"/>
<keyword evidence="1" id="KW-0614">Plasmid</keyword>
<dbReference type="AlphaFoldDB" id="A0A234FGJ5"/>
<geneLocation type="plasmid" evidence="2">
    <name>1</name>
</geneLocation>
<gene>
    <name evidence="1" type="ORF">ETECE562_05054</name>
    <name evidence="2" type="ORF">SAMEA4363221_00026</name>
</gene>
<reference evidence="2" key="1">
    <citation type="submission" date="2019-06" db="EMBL/GenBank/DDBJ databases">
        <authorList>
            <consortium name="Pathogen Informatics"/>
        </authorList>
    </citation>
    <scope>NUCLEOTIDE SEQUENCE [LARGE SCALE GENOMIC DNA]</scope>
    <source>
        <strain evidence="2">VREC-hospital6490038</strain>
        <plasmid evidence="2">1</plasmid>
    </source>
</reference>
<sequence>MFQPPCLFLIPVFPRLFHHFCRWLLQFVEKLLRSFSHRLKGDTVRPAGIAIGVNQAGKGVWLTPSLP</sequence>